<feature type="domain" description="Solute-binding protein family 5" evidence="2">
    <location>
        <begin position="136"/>
        <end position="516"/>
    </location>
</feature>
<protein>
    <submittedName>
        <fullName evidence="3">ABC transporter substrate-binding protein</fullName>
    </submittedName>
</protein>
<evidence type="ECO:0000256" key="1">
    <source>
        <dbReference type="SAM" id="MobiDB-lite"/>
    </source>
</evidence>
<name>A0ABP4SIH0_9ACTN</name>
<sequence length="626" mass="69960">MTFVMSTVPDRNTAPASNEGPRPQFEDVAEVVRYQLSRRSLVGGGAAAALTGLLAACSGGGSYSDKPANNKPVATKSVQIGKANIPVPRDQTLIVGQVEFTVFDSFNNLIPNGAPGSGGYEMCREAMFYLSFATGELTPWLATGYKYNADHTELTINFDPAAKWSDGKPLTANDFKFTVMLLRDRPELFGGGGELKEFVKEITVPDPQTAVIKLTKATPRFHYNFISAIYAGFDIMPEHIWKSQDPTKFKNNPPVKSGPYKLKQAIRNQKMFVWEKDPNYWNKGKLDVGPQFVVYQSTSKQADQAALAFERAEFDVGSIDEQHAKQLRNTGYPNLVTTQFNDPNPRVLWLNCDPSRGVISEPKMRWAINYCLDREKIGKSIWPVEVPPAIYPWADYPTNEKWKNDEIANKYKFEFNPQKATELLDQICPKNAAGKRAYKGKEVNLEIITASPVDGGEYAIANVLKTELAKVGVPATLRSLSGSVHGEKFERGEYDIDSNWAGISFDPAQLYADWESTRAQPIGKNAAGKNKMRYRNPKFDTLSRQLAAMDPAAPEAKPLLDQALEIYFQDLPLLPVIQTGYPSYFNTVFWTGWPTDEDLYQVPLNWWQHFMFILAKIKPTGTKGPA</sequence>
<gene>
    <name evidence="3" type="ORF">GCM10009745_11220</name>
</gene>
<dbReference type="CDD" id="cd08509">
    <property type="entry name" value="PBP2_TmCBP_oligosaccharides_like"/>
    <property type="match status" value="1"/>
</dbReference>
<keyword evidence="4" id="KW-1185">Reference proteome</keyword>
<reference evidence="4" key="1">
    <citation type="journal article" date="2019" name="Int. J. Syst. Evol. Microbiol.">
        <title>The Global Catalogue of Microorganisms (GCM) 10K type strain sequencing project: providing services to taxonomists for standard genome sequencing and annotation.</title>
        <authorList>
            <consortium name="The Broad Institute Genomics Platform"/>
            <consortium name="The Broad Institute Genome Sequencing Center for Infectious Disease"/>
            <person name="Wu L."/>
            <person name="Ma J."/>
        </authorList>
    </citation>
    <scope>NUCLEOTIDE SEQUENCE [LARGE SCALE GENOMIC DNA]</scope>
    <source>
        <strain evidence="4">JCM 14307</strain>
    </source>
</reference>
<dbReference type="Gene3D" id="3.40.190.10">
    <property type="entry name" value="Periplasmic binding protein-like II"/>
    <property type="match status" value="1"/>
</dbReference>
<comment type="caution">
    <text evidence="3">The sequence shown here is derived from an EMBL/GenBank/DDBJ whole genome shotgun (WGS) entry which is preliminary data.</text>
</comment>
<evidence type="ECO:0000259" key="2">
    <source>
        <dbReference type="Pfam" id="PF00496"/>
    </source>
</evidence>
<dbReference type="SUPFAM" id="SSF53850">
    <property type="entry name" value="Periplasmic binding protein-like II"/>
    <property type="match status" value="1"/>
</dbReference>
<accession>A0ABP4SIH0</accession>
<evidence type="ECO:0000313" key="4">
    <source>
        <dbReference type="Proteomes" id="UP001500280"/>
    </source>
</evidence>
<proteinExistence type="predicted"/>
<dbReference type="InterPro" id="IPR039424">
    <property type="entry name" value="SBP_5"/>
</dbReference>
<dbReference type="PANTHER" id="PTHR30290">
    <property type="entry name" value="PERIPLASMIC BINDING COMPONENT OF ABC TRANSPORTER"/>
    <property type="match status" value="1"/>
</dbReference>
<dbReference type="PANTHER" id="PTHR30290:SF16">
    <property type="entry name" value="OLIGOPEPTIDE ABC TRANSPORTER, PERIPLASMIC OLIGOPEPTIDE-BINDING PROTEIN"/>
    <property type="match status" value="1"/>
</dbReference>
<dbReference type="InterPro" id="IPR000914">
    <property type="entry name" value="SBP_5_dom"/>
</dbReference>
<dbReference type="Gene3D" id="3.90.76.10">
    <property type="entry name" value="Dipeptide-binding Protein, Domain 1"/>
    <property type="match status" value="1"/>
</dbReference>
<dbReference type="EMBL" id="BAAANF010000003">
    <property type="protein sequence ID" value="GAA1670461.1"/>
    <property type="molecule type" value="Genomic_DNA"/>
</dbReference>
<evidence type="ECO:0000313" key="3">
    <source>
        <dbReference type="EMBL" id="GAA1670461.1"/>
    </source>
</evidence>
<feature type="region of interest" description="Disordered" evidence="1">
    <location>
        <begin position="1"/>
        <end position="24"/>
    </location>
</feature>
<dbReference type="Proteomes" id="UP001500280">
    <property type="component" value="Unassembled WGS sequence"/>
</dbReference>
<dbReference type="Gene3D" id="3.10.105.10">
    <property type="entry name" value="Dipeptide-binding Protein, Domain 3"/>
    <property type="match status" value="1"/>
</dbReference>
<organism evidence="3 4">
    <name type="scientific">Kribbella yunnanensis</name>
    <dbReference type="NCBI Taxonomy" id="190194"/>
    <lineage>
        <taxon>Bacteria</taxon>
        <taxon>Bacillati</taxon>
        <taxon>Actinomycetota</taxon>
        <taxon>Actinomycetes</taxon>
        <taxon>Propionibacteriales</taxon>
        <taxon>Kribbellaceae</taxon>
        <taxon>Kribbella</taxon>
    </lineage>
</organism>
<dbReference type="Pfam" id="PF00496">
    <property type="entry name" value="SBP_bac_5"/>
    <property type="match status" value="1"/>
</dbReference>